<gene>
    <name evidence="2" type="ORF">R1sor_024466</name>
</gene>
<proteinExistence type="predicted"/>
<dbReference type="Proteomes" id="UP001633002">
    <property type="component" value="Unassembled WGS sequence"/>
</dbReference>
<dbReference type="PANTHER" id="PTHR31635:SF196">
    <property type="entry name" value="REVERSE TRANSCRIPTASE DOMAIN-CONTAINING PROTEIN-RELATED"/>
    <property type="match status" value="1"/>
</dbReference>
<evidence type="ECO:0000259" key="1">
    <source>
        <dbReference type="PROSITE" id="PS50878"/>
    </source>
</evidence>
<accession>A0ABD3GQK7</accession>
<dbReference type="InterPro" id="IPR000477">
    <property type="entry name" value="RT_dom"/>
</dbReference>
<sequence length="375" mass="43048">MVGEVWRRKSLWGKDRKGVIKLIPKNERKHLLQNWRPITLLTTTYKIIAKIFARRLKEMLPALIDEQQTGFVAGRNIIDNILSLRLAQEWAQVSDQNCIFIILDFMKAYDRIAHGYLWDTLRAMGMGQDTLERIKGLVPLMRLLREEERRGNIHGMNIGGESTLLHQLFADDTEISITMEEQQFARLPEVIREYEQASGARLNVQKSTIMQLNPGPAPEWLADTGYEIARPDRPFVYLGVQTSSPVDERSIMESIVQKMMKKLNHWSNKLLSWPAKTILLKHVLAATPLYQLMSVGLCRDGIEDLERLCRTFLWGWNEDGGAKTLLVAWERVSQPKHKGGLGWNSFQDRADALNVRLTEQILSGGRQNGYSWQGV</sequence>
<reference evidence="2 3" key="1">
    <citation type="submission" date="2024-09" db="EMBL/GenBank/DDBJ databases">
        <title>Chromosome-scale assembly of Riccia sorocarpa.</title>
        <authorList>
            <person name="Paukszto L."/>
        </authorList>
    </citation>
    <scope>NUCLEOTIDE SEQUENCE [LARGE SCALE GENOMIC DNA]</scope>
    <source>
        <strain evidence="2">LP-2024</strain>
        <tissue evidence="2">Aerial parts of the thallus</tissue>
    </source>
</reference>
<dbReference type="PANTHER" id="PTHR31635">
    <property type="entry name" value="REVERSE TRANSCRIPTASE DOMAIN-CONTAINING PROTEIN-RELATED"/>
    <property type="match status" value="1"/>
</dbReference>
<dbReference type="AlphaFoldDB" id="A0ABD3GQK7"/>
<organism evidence="2 3">
    <name type="scientific">Riccia sorocarpa</name>
    <dbReference type="NCBI Taxonomy" id="122646"/>
    <lineage>
        <taxon>Eukaryota</taxon>
        <taxon>Viridiplantae</taxon>
        <taxon>Streptophyta</taxon>
        <taxon>Embryophyta</taxon>
        <taxon>Marchantiophyta</taxon>
        <taxon>Marchantiopsida</taxon>
        <taxon>Marchantiidae</taxon>
        <taxon>Marchantiales</taxon>
        <taxon>Ricciaceae</taxon>
        <taxon>Riccia</taxon>
    </lineage>
</organism>
<keyword evidence="3" id="KW-1185">Reference proteome</keyword>
<dbReference type="SUPFAM" id="SSF56672">
    <property type="entry name" value="DNA/RNA polymerases"/>
    <property type="match status" value="1"/>
</dbReference>
<protein>
    <recommendedName>
        <fullName evidence="1">Reverse transcriptase domain-containing protein</fullName>
    </recommendedName>
</protein>
<evidence type="ECO:0000313" key="3">
    <source>
        <dbReference type="Proteomes" id="UP001633002"/>
    </source>
</evidence>
<comment type="caution">
    <text evidence="2">The sequence shown here is derived from an EMBL/GenBank/DDBJ whole genome shotgun (WGS) entry which is preliminary data.</text>
</comment>
<evidence type="ECO:0000313" key="2">
    <source>
        <dbReference type="EMBL" id="KAL3681510.1"/>
    </source>
</evidence>
<dbReference type="CDD" id="cd01650">
    <property type="entry name" value="RT_nLTR_like"/>
    <property type="match status" value="1"/>
</dbReference>
<dbReference type="Pfam" id="PF00078">
    <property type="entry name" value="RVT_1"/>
    <property type="match status" value="1"/>
</dbReference>
<feature type="domain" description="Reverse transcriptase" evidence="1">
    <location>
        <begin position="4"/>
        <end position="242"/>
    </location>
</feature>
<dbReference type="PROSITE" id="PS50878">
    <property type="entry name" value="RT_POL"/>
    <property type="match status" value="1"/>
</dbReference>
<dbReference type="InterPro" id="IPR043502">
    <property type="entry name" value="DNA/RNA_pol_sf"/>
</dbReference>
<name>A0ABD3GQK7_9MARC</name>
<dbReference type="EMBL" id="JBJQOH010000007">
    <property type="protein sequence ID" value="KAL3681510.1"/>
    <property type="molecule type" value="Genomic_DNA"/>
</dbReference>